<keyword evidence="14" id="KW-1185">Reference proteome</keyword>
<evidence type="ECO:0000256" key="13">
    <source>
        <dbReference type="SAM" id="Phobius"/>
    </source>
</evidence>
<dbReference type="GO" id="GO:0005549">
    <property type="term" value="F:odorant binding"/>
    <property type="evidence" value="ECO:0007669"/>
    <property type="project" value="InterPro"/>
</dbReference>
<dbReference type="PANTHER" id="PTHR21137">
    <property type="entry name" value="ODORANT RECEPTOR"/>
    <property type="match status" value="1"/>
</dbReference>
<comment type="subunit">
    <text evidence="12">Interacts with Orco. Complexes exist early in the endomembrane system in olfactory sensory neurons (OSNs), coupling these complexes to the conserved ciliary trafficking pathway.</text>
</comment>
<dbReference type="Proteomes" id="UP001652661">
    <property type="component" value="Chromosome 3R"/>
</dbReference>
<evidence type="ECO:0000256" key="4">
    <source>
        <dbReference type="ARBA" id="ARBA00022692"/>
    </source>
</evidence>
<evidence type="ECO:0000256" key="2">
    <source>
        <dbReference type="ARBA" id="ARBA00022475"/>
    </source>
</evidence>
<dbReference type="OrthoDB" id="7548151at2759"/>
<protein>
    <submittedName>
        <fullName evidence="15">Odorant receptor 94a</fullName>
    </submittedName>
</protein>
<comment type="similarity">
    <text evidence="11">Belongs to the insect chemoreceptor superfamily. Heteromeric odorant receptor channel (TC 1.A.69) family. Or2a subfamily.</text>
</comment>
<sequence length="765" mass="90009">MESHKDRTESMHLILRVMQLFGLWPWSLREGEQWTISGFVKRNYRFLLHLPITFTFIGLMWLEAFISSNLEQAGQVLYMSITEMALVVKILSIWHHRSEAWQLMQELKHGPDYQLRGKEELDFWRREQRYFKWFFYIYILISLGVVYSACAGVLFLKEYELPFAYYVPFEWRNEKGYWFAYGYDMAGMTLTCISNITLDTLGCYFLFHISLLYRLLGLRLRALNNIKDEACFGRELRCIFRLHQSMRRLTVICQKIVSPYILSQIILSALIICFSGYRLQHVGIRDNPGQFVAMLQFLSVMILQIYLPCYYGNEITVHAHQLTNEVYHTNWLQCGVPIRKLLNAYMEHLKRPVTIRAGNFFAVGLPIFVKTINNAYSFFALLLNSTDRLSAINFLIVVQRWTGLIKWKSEQGGGLLSWIMRIYPFVLHLPLTFTYIALMWYEAITSADFEEAGQVLYMSITELALVTKLLNIWYRRDKAAHFLDELQNDAAYSLRNSEEIQFWQRNQKDFQRIFYGFIGGSLFVAVMGYVSVFFQEEYELPFAYYVPFEWRNEERYMYAWGYNVVAMTLCCLSNSLLDTLGCYFMFQIASLFRLMSLRLQALQDVPEQQAKPELHRLFRMHAKVRRLTRECELLVSPYVLSQVVLSAFIICFSAYRLVHMGFKQRPGLFLTTVQFVAVMIVQIFLPCYYGNELTFHANALTNSVFGTNWLEYSVGTRKLLNCYMEFLKRPVKVRAGVFFEIGLPIFVKTINNAYSFFALLLKISK</sequence>
<dbReference type="AlphaFoldDB" id="A0A6P4IA85"/>
<evidence type="ECO:0000256" key="5">
    <source>
        <dbReference type="ARBA" id="ARBA00022725"/>
    </source>
</evidence>
<evidence type="ECO:0000256" key="11">
    <source>
        <dbReference type="ARBA" id="ARBA00037946"/>
    </source>
</evidence>
<feature type="transmembrane region" description="Helical" evidence="13">
    <location>
        <begin position="256"/>
        <end position="279"/>
    </location>
</feature>
<dbReference type="RefSeq" id="XP_017020734.2">
    <property type="nucleotide sequence ID" value="XM_017165245.2"/>
</dbReference>
<evidence type="ECO:0000256" key="8">
    <source>
        <dbReference type="ARBA" id="ARBA00023170"/>
    </source>
</evidence>
<evidence type="ECO:0000256" key="12">
    <source>
        <dbReference type="ARBA" id="ARBA00038679"/>
    </source>
</evidence>
<evidence type="ECO:0000313" key="15">
    <source>
        <dbReference type="RefSeq" id="XP_017020734.2"/>
    </source>
</evidence>
<keyword evidence="6 13" id="KW-1133">Transmembrane helix</keyword>
<keyword evidence="9" id="KW-0807">Transducer</keyword>
<keyword evidence="8 15" id="KW-0675">Receptor</keyword>
<dbReference type="Pfam" id="PF02949">
    <property type="entry name" value="7tm_6"/>
    <property type="match status" value="2"/>
</dbReference>
<dbReference type="GO" id="GO:0007165">
    <property type="term" value="P:signal transduction"/>
    <property type="evidence" value="ECO:0007669"/>
    <property type="project" value="UniProtKB-KW"/>
</dbReference>
<keyword evidence="3" id="KW-0716">Sensory transduction</keyword>
<feature type="transmembrane region" description="Helical" evidence="13">
    <location>
        <begin position="418"/>
        <end position="443"/>
    </location>
</feature>
<feature type="transmembrane region" description="Helical" evidence="13">
    <location>
        <begin position="76"/>
        <end position="94"/>
    </location>
</feature>
<evidence type="ECO:0000256" key="1">
    <source>
        <dbReference type="ARBA" id="ARBA00004651"/>
    </source>
</evidence>
<evidence type="ECO:0000256" key="3">
    <source>
        <dbReference type="ARBA" id="ARBA00022606"/>
    </source>
</evidence>
<feature type="transmembrane region" description="Helical" evidence="13">
    <location>
        <begin position="633"/>
        <end position="655"/>
    </location>
</feature>
<feature type="transmembrane region" description="Helical" evidence="13">
    <location>
        <begin position="133"/>
        <end position="156"/>
    </location>
</feature>
<evidence type="ECO:0000256" key="7">
    <source>
        <dbReference type="ARBA" id="ARBA00023136"/>
    </source>
</evidence>
<gene>
    <name evidence="15" type="primary">Or94a</name>
</gene>
<keyword evidence="5" id="KW-0552">Olfaction</keyword>
<evidence type="ECO:0000256" key="9">
    <source>
        <dbReference type="ARBA" id="ARBA00023224"/>
    </source>
</evidence>
<evidence type="ECO:0000256" key="10">
    <source>
        <dbReference type="ARBA" id="ARBA00037764"/>
    </source>
</evidence>
<proteinExistence type="inferred from homology"/>
<organism evidence="14 15">
    <name type="scientific">Drosophila kikkawai</name>
    <name type="common">Fruit fly</name>
    <dbReference type="NCBI Taxonomy" id="30033"/>
    <lineage>
        <taxon>Eukaryota</taxon>
        <taxon>Metazoa</taxon>
        <taxon>Ecdysozoa</taxon>
        <taxon>Arthropoda</taxon>
        <taxon>Hexapoda</taxon>
        <taxon>Insecta</taxon>
        <taxon>Pterygota</taxon>
        <taxon>Neoptera</taxon>
        <taxon>Endopterygota</taxon>
        <taxon>Diptera</taxon>
        <taxon>Brachycera</taxon>
        <taxon>Muscomorpha</taxon>
        <taxon>Ephydroidea</taxon>
        <taxon>Drosophilidae</taxon>
        <taxon>Drosophila</taxon>
        <taxon>Sophophora</taxon>
    </lineage>
</organism>
<feature type="transmembrane region" description="Helical" evidence="13">
    <location>
        <begin position="291"/>
        <end position="311"/>
    </location>
</feature>
<dbReference type="GO" id="GO:0005886">
    <property type="term" value="C:plasma membrane"/>
    <property type="evidence" value="ECO:0007669"/>
    <property type="project" value="UniProtKB-SubCell"/>
</dbReference>
<evidence type="ECO:0000313" key="14">
    <source>
        <dbReference type="Proteomes" id="UP001652661"/>
    </source>
</evidence>
<accession>A0A6P4IA85</accession>
<feature type="transmembrane region" description="Helical" evidence="13">
    <location>
        <begin position="46"/>
        <end position="64"/>
    </location>
</feature>
<name>A0A6P4IA85_DROKI</name>
<feature type="transmembrane region" description="Helical" evidence="13">
    <location>
        <begin position="185"/>
        <end position="213"/>
    </location>
</feature>
<feature type="transmembrane region" description="Helical" evidence="13">
    <location>
        <begin position="560"/>
        <end position="586"/>
    </location>
</feature>
<evidence type="ECO:0000256" key="6">
    <source>
        <dbReference type="ARBA" id="ARBA00022989"/>
    </source>
</evidence>
<keyword evidence="2" id="KW-1003">Cell membrane</keyword>
<keyword evidence="7 13" id="KW-0472">Membrane</keyword>
<dbReference type="GeneID" id="108073559"/>
<keyword evidence="4 13" id="KW-0812">Transmembrane</keyword>
<feature type="transmembrane region" description="Helical" evidence="13">
    <location>
        <begin position="513"/>
        <end position="534"/>
    </location>
</feature>
<dbReference type="PANTHER" id="PTHR21137:SF37">
    <property type="entry name" value="ODORANT RECEPTOR 46A, ISOFORM B-RELATED"/>
    <property type="match status" value="1"/>
</dbReference>
<dbReference type="GO" id="GO:0004984">
    <property type="term" value="F:olfactory receptor activity"/>
    <property type="evidence" value="ECO:0007669"/>
    <property type="project" value="InterPro"/>
</dbReference>
<comment type="function">
    <text evidence="10">Odorant receptor which mediates acceptance or avoidance behavior, depending on its substrates. The odorant receptor repertoire encodes a large collection of odor stimuli that vary widely in identity, intensity, and duration. May form a complex with Orco to form odorant-sensing units, providing sensitive and prolonged odorant signaling and calcium permeability.</text>
</comment>
<feature type="transmembrane region" description="Helical" evidence="13">
    <location>
        <begin position="667"/>
        <end position="689"/>
    </location>
</feature>
<dbReference type="InterPro" id="IPR004117">
    <property type="entry name" value="7tm6_olfct_rcpt"/>
</dbReference>
<comment type="subcellular location">
    <subcellularLocation>
        <location evidence="1">Cell membrane</location>
        <topology evidence="1">Multi-pass membrane protein</topology>
    </subcellularLocation>
</comment>
<reference evidence="15" key="1">
    <citation type="submission" date="2025-08" db="UniProtKB">
        <authorList>
            <consortium name="RefSeq"/>
        </authorList>
    </citation>
    <scope>IDENTIFICATION</scope>
    <source>
        <strain evidence="15">14028-0561.14</strain>
        <tissue evidence="15">Whole fly</tissue>
    </source>
</reference>